<protein>
    <submittedName>
        <fullName evidence="4">SMP-30/gluconolactonase/LRE family protein</fullName>
    </submittedName>
</protein>
<comment type="caution">
    <text evidence="4">The sequence shown here is derived from an EMBL/GenBank/DDBJ whole genome shotgun (WGS) entry which is preliminary data.</text>
</comment>
<dbReference type="SUPFAM" id="SSF101898">
    <property type="entry name" value="NHL repeat"/>
    <property type="match status" value="1"/>
</dbReference>
<keyword evidence="1" id="KW-0732">Signal</keyword>
<evidence type="ECO:0000259" key="3">
    <source>
        <dbReference type="Pfam" id="PF08450"/>
    </source>
</evidence>
<name>A0ABV5IQ81_9ACTN</name>
<proteinExistence type="predicted"/>
<sequence length="548" mass="57696">MFEVYPNGQAVPEHLEAGAATSLLEFTELSAVDTATGRRDMWIRIVKVGAGCGPSGPPHPAVRLKADTGDVVEVPISPTPVVLLNGPQGSPPAANANMAAEADDVYLVRVTVLRQILKWRLQLVNNDAAARDFVWVVADHNAESRQPWIDLPTTLDFEVDVGQEARRSLQVVNRGTGTLTMGDGEGFQPGPGFVLSAVPKSIGPNACANLDVTFTGVPGPATVHAVYDATSNDTKAKTTPGHNHRVTLTAVARLAPGTILLADRDAARADGDCAGGVIRVDPTTGKQVRLLAGDHIAAPSGVAIEAAGTILIVREDALVRLDLMTGQHSVVASGDPLGRFHVGLVIEDDGQVLLTHTGRKGHGRGQLIRVRPDTGEKTVLTDSECDFAGVALEADGTILVVEQGMSPDRPRALLRVDRHTGQPTVLTTFDPPCRPVGLAVEPDGQILVTDAVSTDGTGRLIRFNPTTGNKTVVSTGQFFRSPWGIAVEPTGSILVSDHEAFGHKGGVIRVHPQTGEQTTVSAGGLLTSPLMITLVPHDGRRSVPPHRP</sequence>
<dbReference type="Pfam" id="PF08450">
    <property type="entry name" value="SGL"/>
    <property type="match status" value="1"/>
</dbReference>
<keyword evidence="2" id="KW-0325">Glycoprotein</keyword>
<dbReference type="Gene3D" id="2.60.40.10">
    <property type="entry name" value="Immunoglobulins"/>
    <property type="match status" value="1"/>
</dbReference>
<dbReference type="InterPro" id="IPR011042">
    <property type="entry name" value="6-blade_b-propeller_TolB-like"/>
</dbReference>
<evidence type="ECO:0000313" key="4">
    <source>
        <dbReference type="EMBL" id="MFB9206682.1"/>
    </source>
</evidence>
<keyword evidence="5" id="KW-1185">Reference proteome</keyword>
<dbReference type="InterPro" id="IPR013658">
    <property type="entry name" value="SGL"/>
</dbReference>
<dbReference type="RefSeq" id="WP_189650734.1">
    <property type="nucleotide sequence ID" value="NZ_BMRC01000015.1"/>
</dbReference>
<dbReference type="EMBL" id="JBHMEI010000039">
    <property type="protein sequence ID" value="MFB9206682.1"/>
    <property type="molecule type" value="Genomic_DNA"/>
</dbReference>
<dbReference type="Gene3D" id="2.120.10.30">
    <property type="entry name" value="TolB, C-terminal domain"/>
    <property type="match status" value="1"/>
</dbReference>
<dbReference type="PANTHER" id="PTHR10680">
    <property type="entry name" value="PEPTIDYL-GLYCINE ALPHA-AMIDATING MONOOXYGENASE"/>
    <property type="match status" value="1"/>
</dbReference>
<feature type="domain" description="SMP-30/Gluconolactonase/LRE-like region" evidence="3">
    <location>
        <begin position="276"/>
        <end position="470"/>
    </location>
</feature>
<evidence type="ECO:0000256" key="1">
    <source>
        <dbReference type="ARBA" id="ARBA00022729"/>
    </source>
</evidence>
<dbReference type="Proteomes" id="UP001589647">
    <property type="component" value="Unassembled WGS sequence"/>
</dbReference>
<organism evidence="4 5">
    <name type="scientific">Nonomuraea spiralis</name>
    <dbReference type="NCBI Taxonomy" id="46182"/>
    <lineage>
        <taxon>Bacteria</taxon>
        <taxon>Bacillati</taxon>
        <taxon>Actinomycetota</taxon>
        <taxon>Actinomycetes</taxon>
        <taxon>Streptosporangiales</taxon>
        <taxon>Streptosporangiaceae</taxon>
        <taxon>Nonomuraea</taxon>
    </lineage>
</organism>
<evidence type="ECO:0000256" key="2">
    <source>
        <dbReference type="ARBA" id="ARBA00023180"/>
    </source>
</evidence>
<gene>
    <name evidence="4" type="ORF">ACFFV7_36190</name>
</gene>
<dbReference type="InterPro" id="IPR013783">
    <property type="entry name" value="Ig-like_fold"/>
</dbReference>
<accession>A0ABV5IQ81</accession>
<dbReference type="PANTHER" id="PTHR10680:SF14">
    <property type="entry name" value="PEPTIDYL-GLYCINE ALPHA-AMIDATING MONOOXYGENASE"/>
    <property type="match status" value="1"/>
</dbReference>
<evidence type="ECO:0000313" key="5">
    <source>
        <dbReference type="Proteomes" id="UP001589647"/>
    </source>
</evidence>
<reference evidence="4 5" key="1">
    <citation type="submission" date="2024-09" db="EMBL/GenBank/DDBJ databases">
        <authorList>
            <person name="Sun Q."/>
            <person name="Mori K."/>
        </authorList>
    </citation>
    <scope>NUCLEOTIDE SEQUENCE [LARGE SCALE GENOMIC DNA]</scope>
    <source>
        <strain evidence="4 5">CCM 3426</strain>
    </source>
</reference>